<dbReference type="EMBL" id="CP141261">
    <property type="protein sequence ID" value="WRL63413.1"/>
    <property type="molecule type" value="Genomic_DNA"/>
</dbReference>
<keyword evidence="2" id="KW-1185">Reference proteome</keyword>
<gene>
    <name evidence="1" type="ORF">U6N30_27350</name>
</gene>
<name>A0ABZ1B0Z7_9ACTN</name>
<proteinExistence type="predicted"/>
<dbReference type="Proteomes" id="UP001324287">
    <property type="component" value="Chromosome"/>
</dbReference>
<protein>
    <submittedName>
        <fullName evidence="1">Uncharacterized protein</fullName>
    </submittedName>
</protein>
<organism evidence="1 2">
    <name type="scientific">Blastococcus brunescens</name>
    <dbReference type="NCBI Taxonomy" id="1564165"/>
    <lineage>
        <taxon>Bacteria</taxon>
        <taxon>Bacillati</taxon>
        <taxon>Actinomycetota</taxon>
        <taxon>Actinomycetes</taxon>
        <taxon>Geodermatophilales</taxon>
        <taxon>Geodermatophilaceae</taxon>
        <taxon>Blastococcus</taxon>
    </lineage>
</organism>
<reference evidence="1 2" key="1">
    <citation type="submission" date="2023-12" db="EMBL/GenBank/DDBJ databases">
        <title>Blastococcus brunescens sp. nov., an actonobacterium isolated from sandstone collected in sahara desert.</title>
        <authorList>
            <person name="Gtari M."/>
            <person name="Ghodhbane F."/>
        </authorList>
    </citation>
    <scope>NUCLEOTIDE SEQUENCE [LARGE SCALE GENOMIC DNA]</scope>
    <source>
        <strain evidence="1 2">BMG 8361</strain>
    </source>
</reference>
<accession>A0ABZ1B0Z7</accession>
<sequence>MLAAVPVASRISMVDVVLNFATARGSCRKTWRGVPIARSRMTIELARPLCSAAAPTLNIRWGHR</sequence>
<evidence type="ECO:0000313" key="2">
    <source>
        <dbReference type="Proteomes" id="UP001324287"/>
    </source>
</evidence>
<evidence type="ECO:0000313" key="1">
    <source>
        <dbReference type="EMBL" id="WRL63413.1"/>
    </source>
</evidence>
<dbReference type="RefSeq" id="WP_324274748.1">
    <property type="nucleotide sequence ID" value="NZ_CP141261.1"/>
</dbReference>